<keyword evidence="3" id="KW-0472">Membrane</keyword>
<evidence type="ECO:0000256" key="1">
    <source>
        <dbReference type="ARBA" id="ARBA00022801"/>
    </source>
</evidence>
<dbReference type="GO" id="GO:0030246">
    <property type="term" value="F:carbohydrate binding"/>
    <property type="evidence" value="ECO:0007669"/>
    <property type="project" value="InterPro"/>
</dbReference>
<dbReference type="GO" id="GO:0005576">
    <property type="term" value="C:extracellular region"/>
    <property type="evidence" value="ECO:0007669"/>
    <property type="project" value="InterPro"/>
</dbReference>
<organism evidence="5 6">
    <name type="scientific">Glutamicibacter creatinolyticus</name>
    <dbReference type="NCBI Taxonomy" id="162496"/>
    <lineage>
        <taxon>Bacteria</taxon>
        <taxon>Bacillati</taxon>
        <taxon>Actinomycetota</taxon>
        <taxon>Actinomycetes</taxon>
        <taxon>Micrococcales</taxon>
        <taxon>Micrococcaceae</taxon>
        <taxon>Glutamicibacter</taxon>
    </lineage>
</organism>
<sequence>MAIQFQGRRLSVFRLLIVLLVIAGLVAGSLALWFRAKDRAAAAGSDQWFGAYVDSTSTPFYDIGGAVAQGERVVLGFIVADPDEACAPSWGGFYSMDEAADTFDLDRKVARVKDSGGEVVISTGGLLNDELASACQDEGKITSAYKSLLERYESTTLDLDIEADDLTNVAGGKRRAAAVAQLQQQIQVEVWLTLPAATFGLAPEGLAEVNRMLDAGVDLAGVNLMTMNFGQTRQEGDSMAQASIQAAESARGQLSAAYREHGQQLGEQSLWRKIGVTPMIGQNDLLGEVFDLQDAKDLNDFVKEKGLGRVSFWSANRDYSCGDNFPDPTRVSNNCSGVTQEDRQFAKLLSDGLGHGADSAPAPEAAPSPEPAPVETAITDDPATSPYPIWNESAAYVEGDRTVWRKNVYEAKWWTQGTAPDAPAAEGQPSPWQLVGPVLPGDKPAPVVTAPKGLYPGWAADAVYTKGDRVLFEGRVMQAKWWNSAQSPQAALEGAAESPWDVLDNATVQKLIQEQGTKEQEPKKQEKGQESATPSASASASK</sequence>
<proteinExistence type="predicted"/>
<keyword evidence="1 5" id="KW-0378">Hydrolase</keyword>
<dbReference type="GO" id="GO:0005975">
    <property type="term" value="P:carbohydrate metabolic process"/>
    <property type="evidence" value="ECO:0007669"/>
    <property type="project" value="InterPro"/>
</dbReference>
<dbReference type="InterPro" id="IPR003610">
    <property type="entry name" value="CBM5/12"/>
</dbReference>
<feature type="domain" description="Chitin-binding type-3" evidence="4">
    <location>
        <begin position="387"/>
        <end position="435"/>
    </location>
</feature>
<dbReference type="SUPFAM" id="SSF51445">
    <property type="entry name" value="(Trans)glycosidases"/>
    <property type="match status" value="1"/>
</dbReference>
<keyword evidence="6" id="KW-1185">Reference proteome</keyword>
<keyword evidence="3" id="KW-0812">Transmembrane</keyword>
<dbReference type="PANTHER" id="PTHR42976">
    <property type="entry name" value="BIFUNCTIONAL CHITINASE/LYSOZYME-RELATED"/>
    <property type="match status" value="1"/>
</dbReference>
<dbReference type="GO" id="GO:0004553">
    <property type="term" value="F:hydrolase activity, hydrolyzing O-glycosyl compounds"/>
    <property type="evidence" value="ECO:0007669"/>
    <property type="project" value="InterPro"/>
</dbReference>
<dbReference type="InterPro" id="IPR052750">
    <property type="entry name" value="GH18_Chitinase"/>
</dbReference>
<feature type="compositionally biased region" description="Low complexity" evidence="2">
    <location>
        <begin position="530"/>
        <end position="542"/>
    </location>
</feature>
<dbReference type="CDD" id="cd12215">
    <property type="entry name" value="ChiC_BD"/>
    <property type="match status" value="2"/>
</dbReference>
<feature type="region of interest" description="Disordered" evidence="2">
    <location>
        <begin position="351"/>
        <end position="385"/>
    </location>
</feature>
<dbReference type="CDD" id="cd06543">
    <property type="entry name" value="GH18_PF-ChiA-like"/>
    <property type="match status" value="1"/>
</dbReference>
<name>A0A5B7WUZ9_9MICC</name>
<feature type="compositionally biased region" description="Basic and acidic residues" evidence="2">
    <location>
        <begin position="516"/>
        <end position="529"/>
    </location>
</feature>
<dbReference type="KEGG" id="gcr:GcLGCM259_1152"/>
<feature type="transmembrane region" description="Helical" evidence="3">
    <location>
        <begin position="12"/>
        <end position="34"/>
    </location>
</feature>
<feature type="region of interest" description="Disordered" evidence="2">
    <location>
        <begin position="514"/>
        <end position="542"/>
    </location>
</feature>
<dbReference type="InterPro" id="IPR017853">
    <property type="entry name" value="GH"/>
</dbReference>
<evidence type="ECO:0000313" key="5">
    <source>
        <dbReference type="EMBL" id="QCY46893.1"/>
    </source>
</evidence>
<dbReference type="PANTHER" id="PTHR42976:SF1">
    <property type="entry name" value="GH18 DOMAIN-CONTAINING PROTEIN-RELATED"/>
    <property type="match status" value="1"/>
</dbReference>
<evidence type="ECO:0000313" key="6">
    <source>
        <dbReference type="Proteomes" id="UP000307000"/>
    </source>
</evidence>
<dbReference type="EMBL" id="CP034412">
    <property type="protein sequence ID" value="QCY46893.1"/>
    <property type="molecule type" value="Genomic_DNA"/>
</dbReference>
<reference evidence="5 6" key="1">
    <citation type="submission" date="2018-12" db="EMBL/GenBank/DDBJ databases">
        <title>Complete Genome Sequence of Glutamicibacter creatinolyticus strain LGCM259,isolated from an abscess of a 12-year-old mare in Italy.</title>
        <authorList>
            <person name="Santos R.G."/>
            <person name="Silva A.L."/>
            <person name="Seyffert N."/>
            <person name="Castro T.L.P."/>
            <person name="Attili A.R."/>
            <person name="Rifici C."/>
            <person name="Mazzullo G."/>
            <person name="Brenig B."/>
            <person name="Venanzi F."/>
            <person name="Azevedo V."/>
        </authorList>
    </citation>
    <scope>NUCLEOTIDE SEQUENCE [LARGE SCALE GENOMIC DNA]</scope>
    <source>
        <strain evidence="5 6">LGCM 259</strain>
    </source>
</reference>
<dbReference type="RefSeq" id="WP_138926042.1">
    <property type="nucleotide sequence ID" value="NZ_CP034412.1"/>
</dbReference>
<evidence type="ECO:0000259" key="4">
    <source>
        <dbReference type="SMART" id="SM00495"/>
    </source>
</evidence>
<dbReference type="Gene3D" id="2.10.10.20">
    <property type="entry name" value="Carbohydrate-binding module superfamily 5/12"/>
    <property type="match status" value="2"/>
</dbReference>
<keyword evidence="3" id="KW-1133">Transmembrane helix</keyword>
<accession>A0A5B7WUZ9</accession>
<dbReference type="SMART" id="SM00495">
    <property type="entry name" value="ChtBD3"/>
    <property type="match status" value="2"/>
</dbReference>
<dbReference type="Proteomes" id="UP000307000">
    <property type="component" value="Chromosome"/>
</dbReference>
<dbReference type="Gene3D" id="3.20.20.80">
    <property type="entry name" value="Glycosidases"/>
    <property type="match status" value="1"/>
</dbReference>
<dbReference type="AlphaFoldDB" id="A0A5B7WUZ9"/>
<dbReference type="SUPFAM" id="SSF51055">
    <property type="entry name" value="Carbohydrate binding domain"/>
    <property type="match status" value="2"/>
</dbReference>
<feature type="domain" description="Chitin-binding type-3" evidence="4">
    <location>
        <begin position="455"/>
        <end position="503"/>
    </location>
</feature>
<evidence type="ECO:0000256" key="3">
    <source>
        <dbReference type="SAM" id="Phobius"/>
    </source>
</evidence>
<evidence type="ECO:0000256" key="2">
    <source>
        <dbReference type="SAM" id="MobiDB-lite"/>
    </source>
</evidence>
<dbReference type="Pfam" id="PF02839">
    <property type="entry name" value="CBM_5_12"/>
    <property type="match status" value="1"/>
</dbReference>
<protein>
    <submittedName>
        <fullName evidence="5">Glycosyl hydrolase family 18</fullName>
    </submittedName>
</protein>
<gene>
    <name evidence="5" type="ORF">GcLGCM259_1152</name>
</gene>
<dbReference type="InterPro" id="IPR036573">
    <property type="entry name" value="CBM_sf_5/12"/>
</dbReference>